<evidence type="ECO:0008006" key="3">
    <source>
        <dbReference type="Google" id="ProtNLM"/>
    </source>
</evidence>
<organism evidence="1 2">
    <name type="scientific">Methanolapillus millepedarum</name>
    <dbReference type="NCBI Taxonomy" id="3028296"/>
    <lineage>
        <taxon>Archaea</taxon>
        <taxon>Methanobacteriati</taxon>
        <taxon>Methanobacteriota</taxon>
        <taxon>Stenosarchaea group</taxon>
        <taxon>Methanomicrobia</taxon>
        <taxon>Methanosarcinales</taxon>
        <taxon>Methanosarcinaceae</taxon>
        <taxon>Methanolapillus</taxon>
    </lineage>
</organism>
<gene>
    <name evidence="1" type="ORF">MsAc7_12910</name>
</gene>
<accession>A0AA97A4D8</accession>
<protein>
    <recommendedName>
        <fullName evidence="3">TFIIB-type zinc ribbon-containing protein</fullName>
    </recommendedName>
</protein>
<dbReference type="AlphaFoldDB" id="A0AA97A4D8"/>
<dbReference type="Proteomes" id="UP001303587">
    <property type="component" value="Chromosome"/>
</dbReference>
<evidence type="ECO:0000313" key="2">
    <source>
        <dbReference type="Proteomes" id="UP001303587"/>
    </source>
</evidence>
<name>A0AA97A4D8_9EURY</name>
<proteinExistence type="predicted"/>
<reference evidence="1 2" key="1">
    <citation type="submission" date="2023-07" db="EMBL/GenBank/DDBJ databases">
        <title>Closed genoem sequence of Methanosarcinaceae archaeon Ac7.</title>
        <authorList>
            <person name="Poehlein A."/>
            <person name="Protasov E."/>
            <person name="Platt K."/>
            <person name="Reeh H."/>
            <person name="Daniel R."/>
            <person name="Brune A."/>
        </authorList>
    </citation>
    <scope>NUCLEOTIDE SEQUENCE [LARGE SCALE GENOMIC DNA]</scope>
    <source>
        <strain evidence="1 2">Ac7</strain>
    </source>
</reference>
<dbReference type="EMBL" id="CP131060">
    <property type="protein sequence ID" value="WNY25733.1"/>
    <property type="molecule type" value="Genomic_DNA"/>
</dbReference>
<keyword evidence="2" id="KW-1185">Reference proteome</keyword>
<evidence type="ECO:0000313" key="1">
    <source>
        <dbReference type="EMBL" id="WNY25733.1"/>
    </source>
</evidence>
<sequence>MHSFLIAVIYLILYLISEMNPKKVKKMKYICPQCGSTELYLESGGIMGNIYHCKKCSYVGTFVIEGEEDMVKEIQEGHKVETGKP</sequence>